<protein>
    <submittedName>
        <fullName evidence="2">Uncharacterized protein</fullName>
    </submittedName>
</protein>
<dbReference type="EMBL" id="BAAAHK010000011">
    <property type="protein sequence ID" value="GAA0948559.1"/>
    <property type="molecule type" value="Genomic_DNA"/>
</dbReference>
<keyword evidence="1" id="KW-1133">Transmembrane helix</keyword>
<evidence type="ECO:0000313" key="2">
    <source>
        <dbReference type="EMBL" id="GAA0948559.1"/>
    </source>
</evidence>
<evidence type="ECO:0000313" key="3">
    <source>
        <dbReference type="Proteomes" id="UP001500542"/>
    </source>
</evidence>
<comment type="caution">
    <text evidence="2">The sequence shown here is derived from an EMBL/GenBank/DDBJ whole genome shotgun (WGS) entry which is preliminary data.</text>
</comment>
<accession>A0ABP4BFV3</accession>
<reference evidence="3" key="1">
    <citation type="journal article" date="2019" name="Int. J. Syst. Evol. Microbiol.">
        <title>The Global Catalogue of Microorganisms (GCM) 10K type strain sequencing project: providing services to taxonomists for standard genome sequencing and annotation.</title>
        <authorList>
            <consortium name="The Broad Institute Genomics Platform"/>
            <consortium name="The Broad Institute Genome Sequencing Center for Infectious Disease"/>
            <person name="Wu L."/>
            <person name="Ma J."/>
        </authorList>
    </citation>
    <scope>NUCLEOTIDE SEQUENCE [LARGE SCALE GENOMIC DNA]</scope>
    <source>
        <strain evidence="3">JCM 10977</strain>
    </source>
</reference>
<organism evidence="2 3">
    <name type="scientific">Kribbella koreensis</name>
    <dbReference type="NCBI Taxonomy" id="57909"/>
    <lineage>
        <taxon>Bacteria</taxon>
        <taxon>Bacillati</taxon>
        <taxon>Actinomycetota</taxon>
        <taxon>Actinomycetes</taxon>
        <taxon>Propionibacteriales</taxon>
        <taxon>Kribbellaceae</taxon>
        <taxon>Kribbella</taxon>
    </lineage>
</organism>
<name>A0ABP4BFV3_9ACTN</name>
<gene>
    <name evidence="2" type="ORF">GCM10009554_46270</name>
</gene>
<keyword evidence="3" id="KW-1185">Reference proteome</keyword>
<proteinExistence type="predicted"/>
<keyword evidence="1" id="KW-0812">Transmembrane</keyword>
<evidence type="ECO:0000256" key="1">
    <source>
        <dbReference type="SAM" id="Phobius"/>
    </source>
</evidence>
<dbReference type="Proteomes" id="UP001500542">
    <property type="component" value="Unassembled WGS sequence"/>
</dbReference>
<keyword evidence="1" id="KW-0472">Membrane</keyword>
<sequence>MVVTFTTGVAATVVGTALQVAPTNKTDRVATWLLGGTVVLALAVLVLDRLREPDHAAVLAESAIHGWDEATLIAELRVEVLATAQFNHRWLAVVRGALAVQVSTAIGAGTLAAISLLREVGP</sequence>
<feature type="transmembrane region" description="Helical" evidence="1">
    <location>
        <begin position="29"/>
        <end position="47"/>
    </location>
</feature>